<dbReference type="EMBL" id="CP012333">
    <property type="protein sequence ID" value="AKU93441.1"/>
    <property type="molecule type" value="Genomic_DNA"/>
</dbReference>
<dbReference type="KEGG" id="llu:AKJ09_00105"/>
<dbReference type="AlphaFoldDB" id="A0A0K1PJ65"/>
<keyword evidence="4" id="KW-1185">Reference proteome</keyword>
<feature type="region of interest" description="Disordered" evidence="1">
    <location>
        <begin position="30"/>
        <end position="73"/>
    </location>
</feature>
<keyword evidence="2" id="KW-0732">Signal</keyword>
<evidence type="ECO:0000313" key="3">
    <source>
        <dbReference type="EMBL" id="AKU93441.1"/>
    </source>
</evidence>
<accession>A0A0K1PJ65</accession>
<evidence type="ECO:0000313" key="4">
    <source>
        <dbReference type="Proteomes" id="UP000064967"/>
    </source>
</evidence>
<dbReference type="OrthoDB" id="5381007at2"/>
<feature type="compositionally biased region" description="Basic and acidic residues" evidence="1">
    <location>
        <begin position="43"/>
        <end position="60"/>
    </location>
</feature>
<proteinExistence type="predicted"/>
<name>A0A0K1PJ65_9BACT</name>
<reference evidence="3 4" key="1">
    <citation type="submission" date="2015-08" db="EMBL/GenBank/DDBJ databases">
        <authorList>
            <person name="Babu N.S."/>
            <person name="Beckwith C.J."/>
            <person name="Beseler K.G."/>
            <person name="Brison A."/>
            <person name="Carone J.V."/>
            <person name="Caskin T.P."/>
            <person name="Diamond M."/>
            <person name="Durham M.E."/>
            <person name="Foxe J.M."/>
            <person name="Go M."/>
            <person name="Henderson B.A."/>
            <person name="Jones I.B."/>
            <person name="McGettigan J.A."/>
            <person name="Micheletti S.J."/>
            <person name="Nasrallah M.E."/>
            <person name="Ortiz D."/>
            <person name="Piller C.R."/>
            <person name="Privatt S.R."/>
            <person name="Schneider S.L."/>
            <person name="Sharp S."/>
            <person name="Smith T.C."/>
            <person name="Stanton J.D."/>
            <person name="Ullery H.E."/>
            <person name="Wilson R.J."/>
            <person name="Serrano M.G."/>
            <person name="Buck G."/>
            <person name="Lee V."/>
            <person name="Wang Y."/>
            <person name="Carvalho R."/>
            <person name="Voegtly L."/>
            <person name="Shi R."/>
            <person name="Duckworth R."/>
            <person name="Johnson A."/>
            <person name="Loviza R."/>
            <person name="Walstead R."/>
            <person name="Shah Z."/>
            <person name="Kiflezghi M."/>
            <person name="Wade K."/>
            <person name="Ball S.L."/>
            <person name="Bradley K.W."/>
            <person name="Asai D.J."/>
            <person name="Bowman C.A."/>
            <person name="Russell D.A."/>
            <person name="Pope W.H."/>
            <person name="Jacobs-Sera D."/>
            <person name="Hendrix R.W."/>
            <person name="Hatfull G.F."/>
        </authorList>
    </citation>
    <scope>NUCLEOTIDE SEQUENCE [LARGE SCALE GENOMIC DNA]</scope>
    <source>
        <strain evidence="3 4">DSM 27648</strain>
    </source>
</reference>
<evidence type="ECO:0000256" key="2">
    <source>
        <dbReference type="SAM" id="SignalP"/>
    </source>
</evidence>
<feature type="chain" id="PRO_5005465826" description="Tryptophan synthase alpha chain" evidence="2">
    <location>
        <begin position="28"/>
        <end position="308"/>
    </location>
</feature>
<sequence length="308" mass="30484">MRSKLVLGSLFACAILIACSSSNNNSAVLDDTDAGDDTNTPGTKKDSGATTKDAGKDSGKPKPSVPDGGDNGGGTAKVGDSCSSSADCSGAVASACSNEAYNDGTVYASPICLGSCSGDLTECDGPTTICDDYGDTGQGTCFPKCTASATAVTTACSGKNACMLLADDGAGGAVGECTYYCTADSDCTGGDKCEVESGACVKTKTVYPKAPGQACTADTDCGCIFPAGKEGYCSKVCVVGDSKTCPDGLACHVVGIDPTAFNGNPTKAQGQCMKECSTNADCTTVVADQASWKCMALPGGKSACVAAQ</sequence>
<organism evidence="3 4">
    <name type="scientific">Labilithrix luteola</name>
    <dbReference type="NCBI Taxonomy" id="1391654"/>
    <lineage>
        <taxon>Bacteria</taxon>
        <taxon>Pseudomonadati</taxon>
        <taxon>Myxococcota</taxon>
        <taxon>Polyangia</taxon>
        <taxon>Polyangiales</taxon>
        <taxon>Labilitrichaceae</taxon>
        <taxon>Labilithrix</taxon>
    </lineage>
</organism>
<evidence type="ECO:0000256" key="1">
    <source>
        <dbReference type="SAM" id="MobiDB-lite"/>
    </source>
</evidence>
<dbReference type="Proteomes" id="UP000064967">
    <property type="component" value="Chromosome"/>
</dbReference>
<gene>
    <name evidence="3" type="ORF">AKJ09_00105</name>
</gene>
<protein>
    <recommendedName>
        <fullName evidence="5">Tryptophan synthase alpha chain</fullName>
    </recommendedName>
</protein>
<dbReference type="RefSeq" id="WP_146645018.1">
    <property type="nucleotide sequence ID" value="NZ_CP012333.1"/>
</dbReference>
<dbReference type="PROSITE" id="PS51257">
    <property type="entry name" value="PROKAR_LIPOPROTEIN"/>
    <property type="match status" value="1"/>
</dbReference>
<feature type="signal peptide" evidence="2">
    <location>
        <begin position="1"/>
        <end position="27"/>
    </location>
</feature>
<evidence type="ECO:0008006" key="5">
    <source>
        <dbReference type="Google" id="ProtNLM"/>
    </source>
</evidence>